<reference evidence="14 15" key="1">
    <citation type="submission" date="2019-02" db="EMBL/GenBank/DDBJ databases">
        <title>Deep-cultivation of Planctomycetes and their phenomic and genomic characterization uncovers novel biology.</title>
        <authorList>
            <person name="Wiegand S."/>
            <person name="Jogler M."/>
            <person name="Boedeker C."/>
            <person name="Pinto D."/>
            <person name="Vollmers J."/>
            <person name="Rivas-Marin E."/>
            <person name="Kohn T."/>
            <person name="Peeters S.H."/>
            <person name="Heuer A."/>
            <person name="Rast P."/>
            <person name="Oberbeckmann S."/>
            <person name="Bunk B."/>
            <person name="Jeske O."/>
            <person name="Meyerdierks A."/>
            <person name="Storesund J.E."/>
            <person name="Kallscheuer N."/>
            <person name="Luecker S."/>
            <person name="Lage O.M."/>
            <person name="Pohl T."/>
            <person name="Merkel B.J."/>
            <person name="Hornburger P."/>
            <person name="Mueller R.-W."/>
            <person name="Bruemmer F."/>
            <person name="Labrenz M."/>
            <person name="Spormann A.M."/>
            <person name="Op Den Camp H."/>
            <person name="Overmann J."/>
            <person name="Amann R."/>
            <person name="Jetten M.S.M."/>
            <person name="Mascher T."/>
            <person name="Medema M.H."/>
            <person name="Devos D.P."/>
            <person name="Kaster A.-K."/>
            <person name="Ovreas L."/>
            <person name="Rohde M."/>
            <person name="Galperin M.Y."/>
            <person name="Jogler C."/>
        </authorList>
    </citation>
    <scope>NUCLEOTIDE SEQUENCE [LARGE SCALE GENOMIC DNA]</scope>
    <source>
        <strain evidence="14 15">Mal64</strain>
    </source>
</reference>
<comment type="function">
    <text evidence="10">Catalyzes the transfer of pyrophosphate from adenosine triphosphate (ATP) to 6-hydroxymethyl-7,8-dihydropterin, an enzymatic step in folate biosynthesis pathway.</text>
</comment>
<keyword evidence="5 14" id="KW-0808">Transferase</keyword>
<dbReference type="GO" id="GO:0046654">
    <property type="term" value="P:tetrahydrofolate biosynthetic process"/>
    <property type="evidence" value="ECO:0007669"/>
    <property type="project" value="UniProtKB-UniPathway"/>
</dbReference>
<evidence type="ECO:0000256" key="11">
    <source>
        <dbReference type="ARBA" id="ARBA00029766"/>
    </source>
</evidence>
<dbReference type="EMBL" id="SJPQ01000001">
    <property type="protein sequence ID" value="TWT91140.1"/>
    <property type="molecule type" value="Genomic_DNA"/>
</dbReference>
<evidence type="ECO:0000256" key="5">
    <source>
        <dbReference type="ARBA" id="ARBA00022679"/>
    </source>
</evidence>
<keyword evidence="8" id="KW-0067">ATP-binding</keyword>
<evidence type="ECO:0000256" key="12">
    <source>
        <dbReference type="ARBA" id="ARBA00033413"/>
    </source>
</evidence>
<dbReference type="GO" id="GO:0005524">
    <property type="term" value="F:ATP binding"/>
    <property type="evidence" value="ECO:0007669"/>
    <property type="project" value="UniProtKB-KW"/>
</dbReference>
<evidence type="ECO:0000256" key="1">
    <source>
        <dbReference type="ARBA" id="ARBA00005051"/>
    </source>
</evidence>
<keyword evidence="6" id="KW-0547">Nucleotide-binding</keyword>
<comment type="similarity">
    <text evidence="2">Belongs to the HPPK family.</text>
</comment>
<evidence type="ECO:0000256" key="10">
    <source>
        <dbReference type="ARBA" id="ARBA00029409"/>
    </source>
</evidence>
<evidence type="ECO:0000256" key="7">
    <source>
        <dbReference type="ARBA" id="ARBA00022777"/>
    </source>
</evidence>
<evidence type="ECO:0000259" key="13">
    <source>
        <dbReference type="PROSITE" id="PS00794"/>
    </source>
</evidence>
<dbReference type="SUPFAM" id="SSF55083">
    <property type="entry name" value="6-hydroxymethyl-7,8-dihydropterin pyrophosphokinase, HPPK"/>
    <property type="match status" value="1"/>
</dbReference>
<dbReference type="AlphaFoldDB" id="A0A5C5ZV74"/>
<dbReference type="PANTHER" id="PTHR43071">
    <property type="entry name" value="2-AMINO-4-HYDROXY-6-HYDROXYMETHYLDIHYDROPTERIDINE PYROPHOSPHOKINASE"/>
    <property type="match status" value="1"/>
</dbReference>
<dbReference type="InterPro" id="IPR035907">
    <property type="entry name" value="Hppk_sf"/>
</dbReference>
<proteinExistence type="inferred from homology"/>
<dbReference type="EC" id="2.7.6.3" evidence="3"/>
<dbReference type="RefSeq" id="WP_146398613.1">
    <property type="nucleotide sequence ID" value="NZ_SJPQ01000001.1"/>
</dbReference>
<dbReference type="PROSITE" id="PS00794">
    <property type="entry name" value="HPPK"/>
    <property type="match status" value="1"/>
</dbReference>
<comment type="pathway">
    <text evidence="1">Cofactor biosynthesis; tetrahydrofolate biosynthesis; 2-amino-4-hydroxy-6-hydroxymethyl-7,8-dihydropteridine diphosphate from 7,8-dihydroneopterin triphosphate: step 4/4.</text>
</comment>
<protein>
    <recommendedName>
        <fullName evidence="4">2-amino-4-hydroxy-6-hydroxymethyldihydropteridine pyrophosphokinase</fullName>
        <ecNumber evidence="3">2.7.6.3</ecNumber>
    </recommendedName>
    <alternativeName>
        <fullName evidence="11">6-hydroxymethyl-7,8-dihydropterin pyrophosphokinase</fullName>
    </alternativeName>
    <alternativeName>
        <fullName evidence="12">7,8-dihydro-6-hydroxymethylpterin-pyrophosphokinase</fullName>
    </alternativeName>
</protein>
<accession>A0A5C5ZV74</accession>
<dbReference type="Pfam" id="PF01288">
    <property type="entry name" value="HPPK"/>
    <property type="match status" value="1"/>
</dbReference>
<evidence type="ECO:0000256" key="3">
    <source>
        <dbReference type="ARBA" id="ARBA00013253"/>
    </source>
</evidence>
<evidence type="ECO:0000256" key="9">
    <source>
        <dbReference type="ARBA" id="ARBA00022909"/>
    </source>
</evidence>
<evidence type="ECO:0000313" key="14">
    <source>
        <dbReference type="EMBL" id="TWT91140.1"/>
    </source>
</evidence>
<organism evidence="14 15">
    <name type="scientific">Pseudobythopirellula maris</name>
    <dbReference type="NCBI Taxonomy" id="2527991"/>
    <lineage>
        <taxon>Bacteria</taxon>
        <taxon>Pseudomonadati</taxon>
        <taxon>Planctomycetota</taxon>
        <taxon>Planctomycetia</taxon>
        <taxon>Pirellulales</taxon>
        <taxon>Lacipirellulaceae</taxon>
        <taxon>Pseudobythopirellula</taxon>
    </lineage>
</organism>
<keyword evidence="7 14" id="KW-0418">Kinase</keyword>
<evidence type="ECO:0000256" key="4">
    <source>
        <dbReference type="ARBA" id="ARBA00016218"/>
    </source>
</evidence>
<dbReference type="GO" id="GO:0016301">
    <property type="term" value="F:kinase activity"/>
    <property type="evidence" value="ECO:0007669"/>
    <property type="project" value="UniProtKB-KW"/>
</dbReference>
<evidence type="ECO:0000256" key="6">
    <source>
        <dbReference type="ARBA" id="ARBA00022741"/>
    </source>
</evidence>
<dbReference type="PANTHER" id="PTHR43071:SF1">
    <property type="entry name" value="2-AMINO-4-HYDROXY-6-HYDROXYMETHYLDIHYDROPTERIDINE PYROPHOSPHOKINASE"/>
    <property type="match status" value="1"/>
</dbReference>
<dbReference type="CDD" id="cd00483">
    <property type="entry name" value="HPPK"/>
    <property type="match status" value="1"/>
</dbReference>
<dbReference type="OrthoDB" id="9808041at2"/>
<name>A0A5C5ZV74_9BACT</name>
<gene>
    <name evidence="14" type="primary">folK</name>
    <name evidence="14" type="ORF">Mal64_15390</name>
</gene>
<sequence>MTDCLVALGANLGDSEATLDGAVQALQALAGVELVALSAWREYAAVGGPADQPPFRNGAARLRTDLPPARLLDELRAIETSFERRRDERWAARTLDLDLLLWGETVAHDARLWLPHPRMTFRPFVMEGAAEAGGDMPHPPTGRTVAELRRTLSSGEDRVAVAADSSAEARELVAAIEKIAPRLAVGAVGEDSLARPGSPRHVPKLVVDGRNAFAARVAAAPAPTLVLAASPAGERGAELAAALQCVWPDLTIMGL</sequence>
<feature type="domain" description="7,8-dihydro-6-hydroxymethylpterin-pyrophosphokinase" evidence="13">
    <location>
        <begin position="89"/>
        <end position="100"/>
    </location>
</feature>
<dbReference type="Gene3D" id="3.30.70.560">
    <property type="entry name" value="7,8-Dihydro-6-hydroxymethylpterin-pyrophosphokinase HPPK"/>
    <property type="match status" value="1"/>
</dbReference>
<dbReference type="GO" id="GO:0003848">
    <property type="term" value="F:2-amino-4-hydroxy-6-hydroxymethyldihydropteridine diphosphokinase activity"/>
    <property type="evidence" value="ECO:0007669"/>
    <property type="project" value="UniProtKB-EC"/>
</dbReference>
<dbReference type="GO" id="GO:0046656">
    <property type="term" value="P:folic acid biosynthetic process"/>
    <property type="evidence" value="ECO:0007669"/>
    <property type="project" value="UniProtKB-KW"/>
</dbReference>
<dbReference type="UniPathway" id="UPA00077">
    <property type="reaction ID" value="UER00155"/>
</dbReference>
<dbReference type="InterPro" id="IPR000550">
    <property type="entry name" value="Hppk"/>
</dbReference>
<comment type="caution">
    <text evidence="14">The sequence shown here is derived from an EMBL/GenBank/DDBJ whole genome shotgun (WGS) entry which is preliminary data.</text>
</comment>
<evidence type="ECO:0000256" key="2">
    <source>
        <dbReference type="ARBA" id="ARBA00005810"/>
    </source>
</evidence>
<dbReference type="Proteomes" id="UP000315440">
    <property type="component" value="Unassembled WGS sequence"/>
</dbReference>
<evidence type="ECO:0000256" key="8">
    <source>
        <dbReference type="ARBA" id="ARBA00022840"/>
    </source>
</evidence>
<keyword evidence="9" id="KW-0289">Folate biosynthesis</keyword>
<evidence type="ECO:0000313" key="15">
    <source>
        <dbReference type="Proteomes" id="UP000315440"/>
    </source>
</evidence>
<dbReference type="NCBIfam" id="TIGR01498">
    <property type="entry name" value="folK"/>
    <property type="match status" value="1"/>
</dbReference>
<keyword evidence="15" id="KW-1185">Reference proteome</keyword>